<proteinExistence type="predicted"/>
<dbReference type="InParanoid" id="A0A1X7VEK9"/>
<protein>
    <submittedName>
        <fullName evidence="1">Uncharacterized protein</fullName>
    </submittedName>
</protein>
<dbReference type="AlphaFoldDB" id="A0A1X7VEK9"/>
<name>A0A1X7VEK9_AMPQE</name>
<accession>A0A1X7VEK9</accession>
<evidence type="ECO:0000313" key="1">
    <source>
        <dbReference type="EnsemblMetazoa" id="Aqu2.1.38466_001"/>
    </source>
</evidence>
<dbReference type="EnsemblMetazoa" id="Aqu2.1.38466_001">
    <property type="protein sequence ID" value="Aqu2.1.38466_001"/>
    <property type="gene ID" value="Aqu2.1.38466"/>
</dbReference>
<reference evidence="1" key="1">
    <citation type="submission" date="2017-05" db="UniProtKB">
        <authorList>
            <consortium name="EnsemblMetazoa"/>
        </authorList>
    </citation>
    <scope>IDENTIFICATION</scope>
</reference>
<organism evidence="1">
    <name type="scientific">Amphimedon queenslandica</name>
    <name type="common">Sponge</name>
    <dbReference type="NCBI Taxonomy" id="400682"/>
    <lineage>
        <taxon>Eukaryota</taxon>
        <taxon>Metazoa</taxon>
        <taxon>Porifera</taxon>
        <taxon>Demospongiae</taxon>
        <taxon>Heteroscleromorpha</taxon>
        <taxon>Haplosclerida</taxon>
        <taxon>Niphatidae</taxon>
        <taxon>Amphimedon</taxon>
    </lineage>
</organism>
<sequence>SAPHSTNAFAVALPMPVNN</sequence>